<organism evidence="2 3">
    <name type="scientific">Nezara viridula</name>
    <name type="common">Southern green stink bug</name>
    <name type="synonym">Cimex viridulus</name>
    <dbReference type="NCBI Taxonomy" id="85310"/>
    <lineage>
        <taxon>Eukaryota</taxon>
        <taxon>Metazoa</taxon>
        <taxon>Ecdysozoa</taxon>
        <taxon>Arthropoda</taxon>
        <taxon>Hexapoda</taxon>
        <taxon>Insecta</taxon>
        <taxon>Pterygota</taxon>
        <taxon>Neoptera</taxon>
        <taxon>Paraneoptera</taxon>
        <taxon>Hemiptera</taxon>
        <taxon>Heteroptera</taxon>
        <taxon>Panheteroptera</taxon>
        <taxon>Pentatomomorpha</taxon>
        <taxon>Pentatomoidea</taxon>
        <taxon>Pentatomidae</taxon>
        <taxon>Pentatominae</taxon>
        <taxon>Nezara</taxon>
    </lineage>
</organism>
<protein>
    <recommendedName>
        <fullName evidence="4">Neuropeptide</fullName>
    </recommendedName>
</protein>
<evidence type="ECO:0000313" key="3">
    <source>
        <dbReference type="Proteomes" id="UP001152798"/>
    </source>
</evidence>
<proteinExistence type="predicted"/>
<name>A0A9P0H0G5_NEZVI</name>
<sequence>MEQIILFKAIWGLSLFPSLFPLSGAVLNSRDVEGKKKPPAIIPIRAPVPRNCDVLAEKAPHGQWSSIRKRSSFSPLLTDVFCSGRTIPKLKEHLGMVSSGEHMHEM</sequence>
<evidence type="ECO:0008006" key="4">
    <source>
        <dbReference type="Google" id="ProtNLM"/>
    </source>
</evidence>
<dbReference type="EMBL" id="OV725079">
    <property type="protein sequence ID" value="CAH1394424.1"/>
    <property type="molecule type" value="Genomic_DNA"/>
</dbReference>
<accession>A0A9P0H0G5</accession>
<dbReference type="Proteomes" id="UP001152798">
    <property type="component" value="Chromosome 3"/>
</dbReference>
<keyword evidence="1" id="KW-0732">Signal</keyword>
<feature type="chain" id="PRO_5040399300" description="Neuropeptide" evidence="1">
    <location>
        <begin position="26"/>
        <end position="106"/>
    </location>
</feature>
<dbReference type="AlphaFoldDB" id="A0A9P0H0G5"/>
<keyword evidence="3" id="KW-1185">Reference proteome</keyword>
<evidence type="ECO:0000256" key="1">
    <source>
        <dbReference type="SAM" id="SignalP"/>
    </source>
</evidence>
<gene>
    <name evidence="2" type="ORF">NEZAVI_LOCUS4936</name>
</gene>
<evidence type="ECO:0000313" key="2">
    <source>
        <dbReference type="EMBL" id="CAH1394424.1"/>
    </source>
</evidence>
<reference evidence="2" key="1">
    <citation type="submission" date="2022-01" db="EMBL/GenBank/DDBJ databases">
        <authorList>
            <person name="King R."/>
        </authorList>
    </citation>
    <scope>NUCLEOTIDE SEQUENCE</scope>
</reference>
<feature type="signal peptide" evidence="1">
    <location>
        <begin position="1"/>
        <end position="25"/>
    </location>
</feature>